<dbReference type="KEGG" id="gom:D7316_00855"/>
<gene>
    <name evidence="5" type="primary">ypdF</name>
    <name evidence="5" type="ORF">D7316_00855</name>
</gene>
<dbReference type="InterPro" id="IPR036005">
    <property type="entry name" value="Creatinase/aminopeptidase-like"/>
</dbReference>
<dbReference type="GO" id="GO:0046872">
    <property type="term" value="F:metal ion binding"/>
    <property type="evidence" value="ECO:0007669"/>
    <property type="project" value="UniProtKB-KW"/>
</dbReference>
<dbReference type="PANTHER" id="PTHR46112:SF8">
    <property type="entry name" value="CYTOPLASMIC PEPTIDASE PEPQ-RELATED"/>
    <property type="match status" value="1"/>
</dbReference>
<dbReference type="InterPro" id="IPR050659">
    <property type="entry name" value="Peptidase_M24B"/>
</dbReference>
<dbReference type="OrthoDB" id="9806388at2"/>
<dbReference type="EMBL" id="CP033972">
    <property type="protein sequence ID" value="AZG44271.1"/>
    <property type="molecule type" value="Genomic_DNA"/>
</dbReference>
<keyword evidence="2 5" id="KW-0378">Hydrolase</keyword>
<dbReference type="Gene3D" id="3.40.350.10">
    <property type="entry name" value="Creatinase/prolidase N-terminal domain"/>
    <property type="match status" value="1"/>
</dbReference>
<dbReference type="InterPro" id="IPR000994">
    <property type="entry name" value="Pept_M24"/>
</dbReference>
<evidence type="ECO:0000256" key="2">
    <source>
        <dbReference type="ARBA" id="ARBA00022801"/>
    </source>
</evidence>
<proteinExistence type="predicted"/>
<dbReference type="InterPro" id="IPR001131">
    <property type="entry name" value="Peptidase_M24B_aminopep-P_CS"/>
</dbReference>
<dbReference type="CDD" id="cd01092">
    <property type="entry name" value="APP-like"/>
    <property type="match status" value="1"/>
</dbReference>
<sequence length="375" mass="39397">MTSAYRARRDRLRAALAGSANPADAVVVSDLVNVRYLTGFTGSNAAVLIWVDDPAADRICTDGRYITQVAQQAGDLEAVIARDCLTELALRARDSGAATVAFEADTVTVAQYRGLRARIADDHDTPPRLTAHTGLVQQLRIIKDPGEIDLLRQACGVGDQALATIIERGVIRAGATERQVARALEWEMYALGADDIAFETIVAAGANSAVPHHRPTDAVLADGDFVKIDFGAVVGGYHSDMTRTYVLSHAADWQREIYDLVEAAQAAGRAALHPGADLRAVDAAARSVIADAGHGEHYVHGLGHGVGLEIHEAPGIGALATGTLPCGAAVTVEPGVYLPGRGGVRIEDTLVVTSMETAGDTPDLLTATDKAFTVI</sequence>
<dbReference type="AlphaFoldDB" id="A0A3G8JGJ3"/>
<dbReference type="PROSITE" id="PS00491">
    <property type="entry name" value="PROLINE_PEPTIDASE"/>
    <property type="match status" value="1"/>
</dbReference>
<dbReference type="SUPFAM" id="SSF53092">
    <property type="entry name" value="Creatinase/prolidase N-terminal domain"/>
    <property type="match status" value="1"/>
</dbReference>
<evidence type="ECO:0000313" key="5">
    <source>
        <dbReference type="EMBL" id="AZG44271.1"/>
    </source>
</evidence>
<name>A0A3G8JGJ3_9ACTN</name>
<feature type="domain" description="Creatinase N-terminal" evidence="4">
    <location>
        <begin position="8"/>
        <end position="142"/>
    </location>
</feature>
<evidence type="ECO:0000259" key="3">
    <source>
        <dbReference type="Pfam" id="PF00557"/>
    </source>
</evidence>
<evidence type="ECO:0000256" key="1">
    <source>
        <dbReference type="ARBA" id="ARBA00022723"/>
    </source>
</evidence>
<dbReference type="InterPro" id="IPR001714">
    <property type="entry name" value="Pept_M24_MAP"/>
</dbReference>
<dbReference type="PANTHER" id="PTHR46112">
    <property type="entry name" value="AMINOPEPTIDASE"/>
    <property type="match status" value="1"/>
</dbReference>
<organism evidence="5 6">
    <name type="scientific">Gordonia insulae</name>
    <dbReference type="NCBI Taxonomy" id="2420509"/>
    <lineage>
        <taxon>Bacteria</taxon>
        <taxon>Bacillati</taxon>
        <taxon>Actinomycetota</taxon>
        <taxon>Actinomycetes</taxon>
        <taxon>Mycobacteriales</taxon>
        <taxon>Gordoniaceae</taxon>
        <taxon>Gordonia</taxon>
    </lineage>
</organism>
<keyword evidence="5" id="KW-0031">Aminopeptidase</keyword>
<dbReference type="InterPro" id="IPR000587">
    <property type="entry name" value="Creatinase_N"/>
</dbReference>
<accession>A0A3G8JGJ3</accession>
<keyword evidence="5" id="KW-0645">Protease</keyword>
<dbReference type="GO" id="GO:0008235">
    <property type="term" value="F:metalloexopeptidase activity"/>
    <property type="evidence" value="ECO:0007669"/>
    <property type="project" value="UniProtKB-ARBA"/>
</dbReference>
<dbReference type="PRINTS" id="PR00599">
    <property type="entry name" value="MAPEPTIDASE"/>
</dbReference>
<evidence type="ECO:0000259" key="4">
    <source>
        <dbReference type="Pfam" id="PF01321"/>
    </source>
</evidence>
<protein>
    <submittedName>
        <fullName evidence="5">Aminopeptidase YpdF</fullName>
        <ecNumber evidence="5">3.4.11.-</ecNumber>
    </submittedName>
</protein>
<dbReference type="Pfam" id="PF01321">
    <property type="entry name" value="Creatinase_N"/>
    <property type="match status" value="1"/>
</dbReference>
<evidence type="ECO:0000313" key="6">
    <source>
        <dbReference type="Proteomes" id="UP000271469"/>
    </source>
</evidence>
<dbReference type="SUPFAM" id="SSF55920">
    <property type="entry name" value="Creatinase/aminopeptidase"/>
    <property type="match status" value="1"/>
</dbReference>
<dbReference type="RefSeq" id="WP_124707176.1">
    <property type="nucleotide sequence ID" value="NZ_CP033972.1"/>
</dbReference>
<feature type="domain" description="Peptidase M24" evidence="3">
    <location>
        <begin position="150"/>
        <end position="353"/>
    </location>
</feature>
<reference evidence="5 6" key="1">
    <citation type="submission" date="2018-11" db="EMBL/GenBank/DDBJ databases">
        <title>Gordonia insulae sp. nov., isolated from an island soil.</title>
        <authorList>
            <person name="Kim Y.S."/>
            <person name="Kim S.B."/>
        </authorList>
    </citation>
    <scope>NUCLEOTIDE SEQUENCE [LARGE SCALE GENOMIC DNA]</scope>
    <source>
        <strain evidence="5 6">MMS17-SY073</strain>
    </source>
</reference>
<dbReference type="Gene3D" id="3.90.230.10">
    <property type="entry name" value="Creatinase/methionine aminopeptidase superfamily"/>
    <property type="match status" value="1"/>
</dbReference>
<keyword evidence="1" id="KW-0479">Metal-binding</keyword>
<dbReference type="Pfam" id="PF00557">
    <property type="entry name" value="Peptidase_M24"/>
    <property type="match status" value="1"/>
</dbReference>
<dbReference type="GO" id="GO:0004177">
    <property type="term" value="F:aminopeptidase activity"/>
    <property type="evidence" value="ECO:0007669"/>
    <property type="project" value="UniProtKB-KW"/>
</dbReference>
<keyword evidence="6" id="KW-1185">Reference proteome</keyword>
<dbReference type="InterPro" id="IPR029149">
    <property type="entry name" value="Creatin/AminoP/Spt16_N"/>
</dbReference>
<dbReference type="Proteomes" id="UP000271469">
    <property type="component" value="Chromosome"/>
</dbReference>
<dbReference type="EC" id="3.4.11.-" evidence="5"/>